<dbReference type="PANTHER" id="PTHR43304:SF1">
    <property type="entry name" value="PAC DOMAIN-CONTAINING PROTEIN"/>
    <property type="match status" value="1"/>
</dbReference>
<evidence type="ECO:0000313" key="9">
    <source>
        <dbReference type="EMBL" id="SKC73418.1"/>
    </source>
</evidence>
<proteinExistence type="predicted"/>
<keyword evidence="3" id="KW-0597">Phosphoprotein</keyword>
<dbReference type="InterPro" id="IPR052162">
    <property type="entry name" value="Sensor_kinase/Photoreceptor"/>
</dbReference>
<feature type="domain" description="PAC" evidence="8">
    <location>
        <begin position="94"/>
        <end position="147"/>
    </location>
</feature>
<protein>
    <recommendedName>
        <fullName evidence="2">histidine kinase</fullName>
        <ecNumber evidence="2">2.7.13.3</ecNumber>
    </recommendedName>
</protein>
<name>A0A1T5LDC8_9BACT</name>
<dbReference type="SMART" id="SM00388">
    <property type="entry name" value="HisKA"/>
    <property type="match status" value="1"/>
</dbReference>
<dbReference type="Pfam" id="PF00512">
    <property type="entry name" value="HisKA"/>
    <property type="match status" value="1"/>
</dbReference>
<keyword evidence="4" id="KW-0808">Transferase</keyword>
<keyword evidence="10" id="KW-1185">Reference proteome</keyword>
<evidence type="ECO:0000256" key="3">
    <source>
        <dbReference type="ARBA" id="ARBA00022553"/>
    </source>
</evidence>
<dbReference type="InterPro" id="IPR035965">
    <property type="entry name" value="PAS-like_dom_sf"/>
</dbReference>
<dbReference type="Gene3D" id="3.30.450.20">
    <property type="entry name" value="PAS domain"/>
    <property type="match status" value="2"/>
</dbReference>
<dbReference type="InterPro" id="IPR003594">
    <property type="entry name" value="HATPase_dom"/>
</dbReference>
<dbReference type="RefSeq" id="WP_079687488.1">
    <property type="nucleotide sequence ID" value="NZ_FUZU01000002.1"/>
</dbReference>
<evidence type="ECO:0000259" key="6">
    <source>
        <dbReference type="PROSITE" id="PS50109"/>
    </source>
</evidence>
<dbReference type="EC" id="2.7.13.3" evidence="2"/>
<dbReference type="OrthoDB" id="9124519at2"/>
<dbReference type="InterPro" id="IPR013655">
    <property type="entry name" value="PAS_fold_3"/>
</dbReference>
<dbReference type="InterPro" id="IPR036890">
    <property type="entry name" value="HATPase_C_sf"/>
</dbReference>
<evidence type="ECO:0000259" key="8">
    <source>
        <dbReference type="PROSITE" id="PS50113"/>
    </source>
</evidence>
<dbReference type="Proteomes" id="UP000190961">
    <property type="component" value="Unassembled WGS sequence"/>
</dbReference>
<dbReference type="AlphaFoldDB" id="A0A1T5LDC8"/>
<dbReference type="PROSITE" id="PS50113">
    <property type="entry name" value="PAC"/>
    <property type="match status" value="2"/>
</dbReference>
<evidence type="ECO:0000256" key="4">
    <source>
        <dbReference type="ARBA" id="ARBA00022679"/>
    </source>
</evidence>
<dbReference type="SUPFAM" id="SSF55785">
    <property type="entry name" value="PYP-like sensor domain (PAS domain)"/>
    <property type="match status" value="2"/>
</dbReference>
<comment type="catalytic activity">
    <reaction evidence="1">
        <text>ATP + protein L-histidine = ADP + protein N-phospho-L-histidine.</text>
        <dbReference type="EC" id="2.7.13.3"/>
    </reaction>
</comment>
<evidence type="ECO:0000313" key="10">
    <source>
        <dbReference type="Proteomes" id="UP000190961"/>
    </source>
</evidence>
<dbReference type="InterPro" id="IPR000700">
    <property type="entry name" value="PAS-assoc_C"/>
</dbReference>
<dbReference type="PROSITE" id="PS50109">
    <property type="entry name" value="HIS_KIN"/>
    <property type="match status" value="1"/>
</dbReference>
<dbReference type="Pfam" id="PF08447">
    <property type="entry name" value="PAS_3"/>
    <property type="match status" value="2"/>
</dbReference>
<dbReference type="CDD" id="cd00082">
    <property type="entry name" value="HisKA"/>
    <property type="match status" value="1"/>
</dbReference>
<evidence type="ECO:0000256" key="5">
    <source>
        <dbReference type="ARBA" id="ARBA00022777"/>
    </source>
</evidence>
<gene>
    <name evidence="9" type="ORF">SAMN05660236_2918</name>
</gene>
<evidence type="ECO:0000259" key="7">
    <source>
        <dbReference type="PROSITE" id="PS50112"/>
    </source>
</evidence>
<feature type="domain" description="Histidine kinase" evidence="6">
    <location>
        <begin position="294"/>
        <end position="521"/>
    </location>
</feature>
<dbReference type="NCBIfam" id="TIGR00229">
    <property type="entry name" value="sensory_box"/>
    <property type="match status" value="1"/>
</dbReference>
<dbReference type="InterPro" id="IPR036097">
    <property type="entry name" value="HisK_dim/P_sf"/>
</dbReference>
<dbReference type="InterPro" id="IPR005467">
    <property type="entry name" value="His_kinase_dom"/>
</dbReference>
<feature type="domain" description="PAS" evidence="7">
    <location>
        <begin position="33"/>
        <end position="89"/>
    </location>
</feature>
<dbReference type="EMBL" id="FUZU01000002">
    <property type="protein sequence ID" value="SKC73418.1"/>
    <property type="molecule type" value="Genomic_DNA"/>
</dbReference>
<dbReference type="SMART" id="SM00387">
    <property type="entry name" value="HATPase_c"/>
    <property type="match status" value="1"/>
</dbReference>
<reference evidence="9 10" key="1">
    <citation type="submission" date="2017-02" db="EMBL/GenBank/DDBJ databases">
        <authorList>
            <person name="Peterson S.W."/>
        </authorList>
    </citation>
    <scope>NUCLEOTIDE SEQUENCE [LARGE SCALE GENOMIC DNA]</scope>
    <source>
        <strain evidence="9 10">DSM 25262</strain>
    </source>
</reference>
<keyword evidence="5" id="KW-0418">Kinase</keyword>
<dbReference type="PANTHER" id="PTHR43304">
    <property type="entry name" value="PHYTOCHROME-LIKE PROTEIN CPH1"/>
    <property type="match status" value="1"/>
</dbReference>
<sequence>MSEYIHYLKMLFDSGENRDTFDEKIADFFPAIIYVYDVSNKRLKFVNKRISDFLGFSYDEIREGDLSKIIFKDDLDLVQTELQKFYALQNNDSYSYKCRLNHKQGHWRYFRTLGSVLRRNENGDAASLLFIAEDITELQKSEEETKAIRELFDETEELLQLGSWTYTISEKKMQWSKGIYKLFEFDRDELPTVSYDFYMSLVSHDDVDGFEKAMQNAYDTKSEFECEYQVKTKHDTSKIVSTKAKVVTDTNGTPLKMIGITRDVTTVRNFERDRERSIRELNRSNKELEEFAYVASHDLQEPLRKISTFSERLKGILSSELKADGLLYLERIMASAENMRILIDNLLDFSRTTRSSHIYEQVNMNDVIAAVKSDLELKIEETNAKIITYSLPQLEAVRSEIKQLFNNLIGNAIKFRKQTLNPVIKINSVRITKQDKELYHLPADKDFFKIQVQDNGIGFEEEYSERIFQIFQRLHGKSEYPGSGIGLAICKKIVDNHSGVMYAESKPEAGACFFIILPEKQS</sequence>
<dbReference type="InterPro" id="IPR003661">
    <property type="entry name" value="HisK_dim/P_dom"/>
</dbReference>
<dbReference type="InterPro" id="IPR001610">
    <property type="entry name" value="PAC"/>
</dbReference>
<dbReference type="InterPro" id="IPR004358">
    <property type="entry name" value="Sig_transdc_His_kin-like_C"/>
</dbReference>
<dbReference type="STRING" id="688867.SAMN05660236_2918"/>
<dbReference type="Pfam" id="PF02518">
    <property type="entry name" value="HATPase_c"/>
    <property type="match status" value="1"/>
</dbReference>
<dbReference type="InterPro" id="IPR000014">
    <property type="entry name" value="PAS"/>
</dbReference>
<dbReference type="SMART" id="SM00086">
    <property type="entry name" value="PAC"/>
    <property type="match status" value="2"/>
</dbReference>
<dbReference type="SUPFAM" id="SSF47384">
    <property type="entry name" value="Homodimeric domain of signal transducing histidine kinase"/>
    <property type="match status" value="1"/>
</dbReference>
<dbReference type="Gene3D" id="1.10.287.130">
    <property type="match status" value="1"/>
</dbReference>
<feature type="domain" description="PAC" evidence="8">
    <location>
        <begin position="224"/>
        <end position="276"/>
    </location>
</feature>
<dbReference type="PRINTS" id="PR00344">
    <property type="entry name" value="BCTRLSENSOR"/>
</dbReference>
<evidence type="ECO:0000256" key="1">
    <source>
        <dbReference type="ARBA" id="ARBA00000085"/>
    </source>
</evidence>
<evidence type="ECO:0000256" key="2">
    <source>
        <dbReference type="ARBA" id="ARBA00012438"/>
    </source>
</evidence>
<dbReference type="SUPFAM" id="SSF55874">
    <property type="entry name" value="ATPase domain of HSP90 chaperone/DNA topoisomerase II/histidine kinase"/>
    <property type="match status" value="1"/>
</dbReference>
<organism evidence="9 10">
    <name type="scientific">Ohtaekwangia koreensis</name>
    <dbReference type="NCBI Taxonomy" id="688867"/>
    <lineage>
        <taxon>Bacteria</taxon>
        <taxon>Pseudomonadati</taxon>
        <taxon>Bacteroidota</taxon>
        <taxon>Cytophagia</taxon>
        <taxon>Cytophagales</taxon>
        <taxon>Fulvivirgaceae</taxon>
        <taxon>Ohtaekwangia</taxon>
    </lineage>
</organism>
<dbReference type="GO" id="GO:0000155">
    <property type="term" value="F:phosphorelay sensor kinase activity"/>
    <property type="evidence" value="ECO:0007669"/>
    <property type="project" value="InterPro"/>
</dbReference>
<dbReference type="CDD" id="cd00130">
    <property type="entry name" value="PAS"/>
    <property type="match status" value="1"/>
</dbReference>
<dbReference type="PROSITE" id="PS50112">
    <property type="entry name" value="PAS"/>
    <property type="match status" value="1"/>
</dbReference>
<dbReference type="Gene3D" id="3.30.565.10">
    <property type="entry name" value="Histidine kinase-like ATPase, C-terminal domain"/>
    <property type="match status" value="1"/>
</dbReference>
<accession>A0A1T5LDC8</accession>